<feature type="region of interest" description="Disordered" evidence="7">
    <location>
        <begin position="8"/>
        <end position="43"/>
    </location>
</feature>
<organism evidence="8 9">
    <name type="scientific">Laodelphax striatellus</name>
    <name type="common">Small brown planthopper</name>
    <name type="synonym">Delphax striatella</name>
    <dbReference type="NCBI Taxonomy" id="195883"/>
    <lineage>
        <taxon>Eukaryota</taxon>
        <taxon>Metazoa</taxon>
        <taxon>Ecdysozoa</taxon>
        <taxon>Arthropoda</taxon>
        <taxon>Hexapoda</taxon>
        <taxon>Insecta</taxon>
        <taxon>Pterygota</taxon>
        <taxon>Neoptera</taxon>
        <taxon>Paraneoptera</taxon>
        <taxon>Hemiptera</taxon>
        <taxon>Auchenorrhyncha</taxon>
        <taxon>Fulgoroidea</taxon>
        <taxon>Delphacidae</taxon>
        <taxon>Criomorphinae</taxon>
        <taxon>Laodelphax</taxon>
    </lineage>
</organism>
<keyword evidence="6" id="KW-0325">Glycoprotein</keyword>
<dbReference type="SMR" id="A0A482WK64"/>
<keyword evidence="4" id="KW-0472">Membrane</keyword>
<accession>A0A482WK64</accession>
<gene>
    <name evidence="8" type="ORF">LSTR_LSTR015532</name>
</gene>
<dbReference type="OrthoDB" id="425344at2759"/>
<feature type="compositionally biased region" description="Low complexity" evidence="7">
    <location>
        <begin position="20"/>
        <end position="35"/>
    </location>
</feature>
<keyword evidence="3" id="KW-1133">Transmembrane helix</keyword>
<dbReference type="AlphaFoldDB" id="A0A482WK64"/>
<comment type="caution">
    <text evidence="8">The sequence shown here is derived from an EMBL/GenBank/DDBJ whole genome shotgun (WGS) entry which is preliminary data.</text>
</comment>
<evidence type="ECO:0000256" key="2">
    <source>
        <dbReference type="ARBA" id="ARBA00022692"/>
    </source>
</evidence>
<sequence>MFGTAVLLTGVGGDPPSGPPSGAQGGSNPPSGSPGAQRSQGPQRVSAVLNGDFMLGALFSIHHQPKQKGNTLLCGKIREMYGIQRIEVTFQTLDIINRDPSILPNVTPGVEIRDSCWYAPIALQQSLEVIRDAISPPTLATQQLTCHNTQQ</sequence>
<dbReference type="InterPro" id="IPR050726">
    <property type="entry name" value="mGluR"/>
</dbReference>
<dbReference type="InterPro" id="IPR000337">
    <property type="entry name" value="GPCR_3"/>
</dbReference>
<comment type="subcellular location">
    <subcellularLocation>
        <location evidence="1">Membrane</location>
        <topology evidence="1">Multi-pass membrane protein</topology>
    </subcellularLocation>
</comment>
<evidence type="ECO:0000256" key="1">
    <source>
        <dbReference type="ARBA" id="ARBA00004141"/>
    </source>
</evidence>
<evidence type="ECO:0000256" key="7">
    <source>
        <dbReference type="SAM" id="MobiDB-lite"/>
    </source>
</evidence>
<dbReference type="PANTHER" id="PTHR24060">
    <property type="entry name" value="METABOTROPIC GLUTAMATE RECEPTOR"/>
    <property type="match status" value="1"/>
</dbReference>
<dbReference type="SUPFAM" id="SSF53822">
    <property type="entry name" value="Periplasmic binding protein-like I"/>
    <property type="match status" value="1"/>
</dbReference>
<evidence type="ECO:0000313" key="8">
    <source>
        <dbReference type="EMBL" id="RZF33581.1"/>
    </source>
</evidence>
<evidence type="ECO:0000256" key="4">
    <source>
        <dbReference type="ARBA" id="ARBA00023136"/>
    </source>
</evidence>
<dbReference type="Proteomes" id="UP000291343">
    <property type="component" value="Unassembled WGS sequence"/>
</dbReference>
<dbReference type="PRINTS" id="PR00248">
    <property type="entry name" value="GPCRMGR"/>
</dbReference>
<evidence type="ECO:0000256" key="3">
    <source>
        <dbReference type="ARBA" id="ARBA00022989"/>
    </source>
</evidence>
<dbReference type="GO" id="GO:0016020">
    <property type="term" value="C:membrane"/>
    <property type="evidence" value="ECO:0007669"/>
    <property type="project" value="UniProtKB-SubCell"/>
</dbReference>
<dbReference type="InParanoid" id="A0A482WK64"/>
<evidence type="ECO:0000256" key="6">
    <source>
        <dbReference type="ARBA" id="ARBA00023180"/>
    </source>
</evidence>
<protein>
    <recommendedName>
        <fullName evidence="10">Receptor ligand binding region domain-containing protein</fullName>
    </recommendedName>
</protein>
<name>A0A482WK64_LAOST</name>
<evidence type="ECO:0000313" key="9">
    <source>
        <dbReference type="Proteomes" id="UP000291343"/>
    </source>
</evidence>
<evidence type="ECO:0008006" key="10">
    <source>
        <dbReference type="Google" id="ProtNLM"/>
    </source>
</evidence>
<proteinExistence type="predicted"/>
<reference evidence="8 9" key="1">
    <citation type="journal article" date="2017" name="Gigascience">
        <title>Genome sequence of the small brown planthopper, Laodelphax striatellus.</title>
        <authorList>
            <person name="Zhu J."/>
            <person name="Jiang F."/>
            <person name="Wang X."/>
            <person name="Yang P."/>
            <person name="Bao Y."/>
            <person name="Zhao W."/>
            <person name="Wang W."/>
            <person name="Lu H."/>
            <person name="Wang Q."/>
            <person name="Cui N."/>
            <person name="Li J."/>
            <person name="Chen X."/>
            <person name="Luo L."/>
            <person name="Yu J."/>
            <person name="Kang L."/>
            <person name="Cui F."/>
        </authorList>
    </citation>
    <scope>NUCLEOTIDE SEQUENCE [LARGE SCALE GENOMIC DNA]</scope>
    <source>
        <strain evidence="8">Lst14</strain>
    </source>
</reference>
<dbReference type="InterPro" id="IPR028082">
    <property type="entry name" value="Peripla_BP_I"/>
</dbReference>
<dbReference type="EMBL" id="QKKF02033637">
    <property type="protein sequence ID" value="RZF33581.1"/>
    <property type="molecule type" value="Genomic_DNA"/>
</dbReference>
<keyword evidence="9" id="KW-1185">Reference proteome</keyword>
<evidence type="ECO:0000256" key="5">
    <source>
        <dbReference type="ARBA" id="ARBA00023170"/>
    </source>
</evidence>
<feature type="non-terminal residue" evidence="8">
    <location>
        <position position="151"/>
    </location>
</feature>
<keyword evidence="5" id="KW-0675">Receptor</keyword>
<dbReference type="STRING" id="195883.A0A482WK64"/>
<keyword evidence="2" id="KW-0812">Transmembrane</keyword>
<dbReference type="Gene3D" id="3.40.50.2300">
    <property type="match status" value="1"/>
</dbReference>
<dbReference type="GO" id="GO:0004930">
    <property type="term" value="F:G protein-coupled receptor activity"/>
    <property type="evidence" value="ECO:0007669"/>
    <property type="project" value="InterPro"/>
</dbReference>